<dbReference type="Gene3D" id="1.20.1740.10">
    <property type="entry name" value="Amino acid/polyamine transporter I"/>
    <property type="match status" value="1"/>
</dbReference>
<dbReference type="NCBIfam" id="TIGR00913">
    <property type="entry name" value="2A0310"/>
    <property type="match status" value="1"/>
</dbReference>
<keyword evidence="5 7" id="KW-1133">Transmembrane helix</keyword>
<evidence type="ECO:0000256" key="6">
    <source>
        <dbReference type="ARBA" id="ARBA00023136"/>
    </source>
</evidence>
<keyword evidence="2" id="KW-0813">Transport</keyword>
<evidence type="ECO:0000256" key="5">
    <source>
        <dbReference type="ARBA" id="ARBA00022989"/>
    </source>
</evidence>
<dbReference type="STRING" id="765440.A0A0C3EXK3"/>
<evidence type="ECO:0000313" key="10">
    <source>
        <dbReference type="Proteomes" id="UP000054166"/>
    </source>
</evidence>
<feature type="domain" description="Amino acid permease/ SLC12A" evidence="8">
    <location>
        <begin position="54"/>
        <end position="514"/>
    </location>
</feature>
<dbReference type="EMBL" id="KN833027">
    <property type="protein sequence ID" value="KIM77250.1"/>
    <property type="molecule type" value="Genomic_DNA"/>
</dbReference>
<evidence type="ECO:0000256" key="7">
    <source>
        <dbReference type="SAM" id="Phobius"/>
    </source>
</evidence>
<feature type="transmembrane region" description="Helical" evidence="7">
    <location>
        <begin position="286"/>
        <end position="306"/>
    </location>
</feature>
<feature type="transmembrane region" description="Helical" evidence="7">
    <location>
        <begin position="57"/>
        <end position="76"/>
    </location>
</feature>
<reference evidence="9 10" key="1">
    <citation type="submission" date="2014-04" db="EMBL/GenBank/DDBJ databases">
        <authorList>
            <consortium name="DOE Joint Genome Institute"/>
            <person name="Kuo A."/>
            <person name="Tarkka M."/>
            <person name="Buscot F."/>
            <person name="Kohler A."/>
            <person name="Nagy L.G."/>
            <person name="Floudas D."/>
            <person name="Copeland A."/>
            <person name="Barry K.W."/>
            <person name="Cichocki N."/>
            <person name="Veneault-Fourrey C."/>
            <person name="LaButti K."/>
            <person name="Lindquist E.A."/>
            <person name="Lipzen A."/>
            <person name="Lundell T."/>
            <person name="Morin E."/>
            <person name="Murat C."/>
            <person name="Sun H."/>
            <person name="Tunlid A."/>
            <person name="Henrissat B."/>
            <person name="Grigoriev I.V."/>
            <person name="Hibbett D.S."/>
            <person name="Martin F."/>
            <person name="Nordberg H.P."/>
            <person name="Cantor M.N."/>
            <person name="Hua S.X."/>
        </authorList>
    </citation>
    <scope>NUCLEOTIDE SEQUENCE [LARGE SCALE GENOMIC DNA]</scope>
    <source>
        <strain evidence="9 10">F 1598</strain>
    </source>
</reference>
<dbReference type="InterPro" id="IPR004840">
    <property type="entry name" value="Amino_acid_permease_CS"/>
</dbReference>
<evidence type="ECO:0000256" key="3">
    <source>
        <dbReference type="ARBA" id="ARBA00022692"/>
    </source>
</evidence>
<dbReference type="Proteomes" id="UP000054166">
    <property type="component" value="Unassembled WGS sequence"/>
</dbReference>
<dbReference type="PANTHER" id="PTHR43341:SF4">
    <property type="entry name" value="ARGININE PERMEASE CAN1-RELATED"/>
    <property type="match status" value="1"/>
</dbReference>
<comment type="subcellular location">
    <subcellularLocation>
        <location evidence="1">Membrane</location>
        <topology evidence="1">Multi-pass membrane protein</topology>
    </subcellularLocation>
</comment>
<evidence type="ECO:0000259" key="8">
    <source>
        <dbReference type="Pfam" id="PF00324"/>
    </source>
</evidence>
<feature type="transmembrane region" description="Helical" evidence="7">
    <location>
        <begin position="192"/>
        <end position="210"/>
    </location>
</feature>
<dbReference type="InterPro" id="IPR050524">
    <property type="entry name" value="APC_YAT"/>
</dbReference>
<dbReference type="InterPro" id="IPR004841">
    <property type="entry name" value="AA-permease/SLC12A_dom"/>
</dbReference>
<feature type="transmembrane region" description="Helical" evidence="7">
    <location>
        <begin position="488"/>
        <end position="506"/>
    </location>
</feature>
<dbReference type="AlphaFoldDB" id="A0A0C3EXK3"/>
<feature type="transmembrane region" description="Helical" evidence="7">
    <location>
        <begin position="139"/>
        <end position="157"/>
    </location>
</feature>
<dbReference type="GO" id="GO:0015171">
    <property type="term" value="F:amino acid transmembrane transporter activity"/>
    <property type="evidence" value="ECO:0007669"/>
    <property type="project" value="TreeGrafter"/>
</dbReference>
<feature type="transmembrane region" description="Helical" evidence="7">
    <location>
        <begin position="82"/>
        <end position="103"/>
    </location>
</feature>
<feature type="transmembrane region" description="Helical" evidence="7">
    <location>
        <begin position="412"/>
        <end position="437"/>
    </location>
</feature>
<dbReference type="FunFam" id="1.20.1740.10:FF:000006">
    <property type="entry name" value="General amino acid permease"/>
    <property type="match status" value="1"/>
</dbReference>
<organism evidence="9 10">
    <name type="scientific">Piloderma croceum (strain F 1598)</name>
    <dbReference type="NCBI Taxonomy" id="765440"/>
    <lineage>
        <taxon>Eukaryota</taxon>
        <taxon>Fungi</taxon>
        <taxon>Dikarya</taxon>
        <taxon>Basidiomycota</taxon>
        <taxon>Agaricomycotina</taxon>
        <taxon>Agaricomycetes</taxon>
        <taxon>Agaricomycetidae</taxon>
        <taxon>Atheliales</taxon>
        <taxon>Atheliaceae</taxon>
        <taxon>Piloderma</taxon>
    </lineage>
</organism>
<dbReference type="InParanoid" id="A0A0C3EXK3"/>
<keyword evidence="6 7" id="KW-0472">Membrane</keyword>
<dbReference type="PANTHER" id="PTHR43341">
    <property type="entry name" value="AMINO ACID PERMEASE"/>
    <property type="match status" value="1"/>
</dbReference>
<accession>A0A0C3EXK3</accession>
<keyword evidence="3 7" id="KW-0812">Transmembrane</keyword>
<reference evidence="10" key="2">
    <citation type="submission" date="2015-01" db="EMBL/GenBank/DDBJ databases">
        <title>Evolutionary Origins and Diversification of the Mycorrhizal Mutualists.</title>
        <authorList>
            <consortium name="DOE Joint Genome Institute"/>
            <consortium name="Mycorrhizal Genomics Consortium"/>
            <person name="Kohler A."/>
            <person name="Kuo A."/>
            <person name="Nagy L.G."/>
            <person name="Floudas D."/>
            <person name="Copeland A."/>
            <person name="Barry K.W."/>
            <person name="Cichocki N."/>
            <person name="Veneault-Fourrey C."/>
            <person name="LaButti K."/>
            <person name="Lindquist E.A."/>
            <person name="Lipzen A."/>
            <person name="Lundell T."/>
            <person name="Morin E."/>
            <person name="Murat C."/>
            <person name="Riley R."/>
            <person name="Ohm R."/>
            <person name="Sun H."/>
            <person name="Tunlid A."/>
            <person name="Henrissat B."/>
            <person name="Grigoriev I.V."/>
            <person name="Hibbett D.S."/>
            <person name="Martin F."/>
        </authorList>
    </citation>
    <scope>NUCLEOTIDE SEQUENCE [LARGE SCALE GENOMIC DNA]</scope>
    <source>
        <strain evidence="10">F 1598</strain>
    </source>
</reference>
<feature type="transmembrane region" description="Helical" evidence="7">
    <location>
        <begin position="383"/>
        <end position="400"/>
    </location>
</feature>
<keyword evidence="4" id="KW-0029">Amino-acid transport</keyword>
<feature type="transmembrane region" description="Helical" evidence="7">
    <location>
        <begin position="458"/>
        <end position="476"/>
    </location>
</feature>
<dbReference type="HOGENOM" id="CLU_007946_12_1_1"/>
<dbReference type="OrthoDB" id="10062876at2759"/>
<feature type="transmembrane region" description="Helical" evidence="7">
    <location>
        <begin position="164"/>
        <end position="186"/>
    </location>
</feature>
<protein>
    <recommendedName>
        <fullName evidence="8">Amino acid permease/ SLC12A domain-containing protein</fullName>
    </recommendedName>
</protein>
<gene>
    <name evidence="9" type="ORF">PILCRDRAFT_98629</name>
</gene>
<dbReference type="Pfam" id="PF00324">
    <property type="entry name" value="AA_permease"/>
    <property type="match status" value="1"/>
</dbReference>
<sequence>MDDALSYDPYAEVYGISPSPDVNAVLPFPGHEAKGGLDASSPDGIVHRRLKARHVQMIAIGGTIGTGLFIGSGAALHNGGPVGLLLGYVVMGTVVYSMVIALGEMTTLFPVSGSFTHYASRWLDPALGFALGYNYWYTYAITVPTQITAGAIVISYWDSKTNPGAWITVFLVVIVFLNFCAVQYYGEAEFCFTFIKVTTMAGLIILGIVLELGGAPTHDRVGFRYWKHPGPFNQFNGISGAKGRFLACWATFINAAFSFLGTEIVAITAAEVEDPRRNVPKAIQRVFYRILLLYVGGVIVIGWLVPHNDGRLLGASTASSSPFVIAIENAKIKSLPSIINAVILISAFSSGNSDLYASSRTLYGLACAGQAPRFLRKCTKEGLPVWCVFITSLAGLLAYLNVNENGGTVFEWFVSITSITGLITWDIILITYVRFYQGLAYHGIDRDTLPYKAPFQPYASYFGIFFINLIILFNGFQVFLSKSWNEHTFITAYICLPIFLVFYLLWKIVKRPKFVRIPDMDFSTGRRELSKMEEEESAKYVEPKGIVAKAWDWLVHFEYLAPMVSFPT</sequence>
<dbReference type="PROSITE" id="PS00218">
    <property type="entry name" value="AMINO_ACID_PERMEASE_1"/>
    <property type="match status" value="1"/>
</dbReference>
<keyword evidence="10" id="KW-1185">Reference proteome</keyword>
<proteinExistence type="predicted"/>
<dbReference type="InterPro" id="IPR004762">
    <property type="entry name" value="Amino_acid_permease_fungi"/>
</dbReference>
<dbReference type="PIRSF" id="PIRSF006060">
    <property type="entry name" value="AA_transporter"/>
    <property type="match status" value="1"/>
</dbReference>
<dbReference type="FunCoup" id="A0A0C3EXK3">
    <property type="interactions" value="234"/>
</dbReference>
<evidence type="ECO:0000256" key="2">
    <source>
        <dbReference type="ARBA" id="ARBA00022448"/>
    </source>
</evidence>
<evidence type="ECO:0000256" key="4">
    <source>
        <dbReference type="ARBA" id="ARBA00022970"/>
    </source>
</evidence>
<name>A0A0C3EXK3_PILCF</name>
<evidence type="ECO:0000313" key="9">
    <source>
        <dbReference type="EMBL" id="KIM77250.1"/>
    </source>
</evidence>
<dbReference type="GO" id="GO:0016020">
    <property type="term" value="C:membrane"/>
    <property type="evidence" value="ECO:0007669"/>
    <property type="project" value="UniProtKB-SubCell"/>
</dbReference>
<evidence type="ECO:0000256" key="1">
    <source>
        <dbReference type="ARBA" id="ARBA00004141"/>
    </source>
</evidence>